<dbReference type="AlphaFoldDB" id="E6W2F4"/>
<keyword evidence="4" id="KW-0949">S-adenosyl-L-methionine</keyword>
<evidence type="ECO:0000256" key="5">
    <source>
        <dbReference type="ARBA" id="ARBA00023098"/>
    </source>
</evidence>
<dbReference type="InterPro" id="IPR050723">
    <property type="entry name" value="CFA/CMAS"/>
</dbReference>
<comment type="similarity">
    <text evidence="1">Belongs to the CFA/CMAS family.</text>
</comment>
<dbReference type="HOGENOM" id="CLU_026434_6_2_0"/>
<dbReference type="Pfam" id="PF25371">
    <property type="entry name" value="DUF7884"/>
    <property type="match status" value="1"/>
</dbReference>
<feature type="domain" description="DUF7884" evidence="7">
    <location>
        <begin position="24"/>
        <end position="82"/>
    </location>
</feature>
<name>E6W2F4_DESIS</name>
<evidence type="ECO:0000256" key="6">
    <source>
        <dbReference type="PIRSR" id="PIRSR003085-1"/>
    </source>
</evidence>
<dbReference type="Gene3D" id="3.40.50.150">
    <property type="entry name" value="Vaccinia Virus protein VP39"/>
    <property type="match status" value="1"/>
</dbReference>
<dbReference type="GO" id="GO:0008610">
    <property type="term" value="P:lipid biosynthetic process"/>
    <property type="evidence" value="ECO:0007669"/>
    <property type="project" value="InterPro"/>
</dbReference>
<proteinExistence type="inferred from homology"/>
<dbReference type="Pfam" id="PF02353">
    <property type="entry name" value="CMAS"/>
    <property type="match status" value="1"/>
</dbReference>
<keyword evidence="3 8" id="KW-0808">Transferase</keyword>
<dbReference type="eggNOG" id="COG2230">
    <property type="taxonomic scope" value="Bacteria"/>
</dbReference>
<evidence type="ECO:0000259" key="7">
    <source>
        <dbReference type="Pfam" id="PF25371"/>
    </source>
</evidence>
<dbReference type="PANTHER" id="PTHR43667">
    <property type="entry name" value="CYCLOPROPANE-FATTY-ACYL-PHOSPHOLIPID SYNTHASE"/>
    <property type="match status" value="1"/>
</dbReference>
<gene>
    <name evidence="8" type="ordered locus">Selin_1977</name>
</gene>
<evidence type="ECO:0000313" key="8">
    <source>
        <dbReference type="EMBL" id="ADU66704.1"/>
    </source>
</evidence>
<dbReference type="Proteomes" id="UP000002572">
    <property type="component" value="Chromosome"/>
</dbReference>
<evidence type="ECO:0000256" key="3">
    <source>
        <dbReference type="ARBA" id="ARBA00022679"/>
    </source>
</evidence>
<sequence>MLKTFEDVVLALAHCYPEVNGAFRLWNGRTVTIGNHPPCFTLHLHSEQAARRLLREGSLGFGEEYMAGTIDIEGDIQQLLRLGMDRRFRDTCIPVSTKARIFLEHLRSLNTIHQSRTNISSHYDHGNDFYQLWLDTSLAYSCAYFRTPQDSLEAAQQQKYELICRKLRLQPGETLLDIGCGWGGMMVYAARHYQAHVRGITLSEQQYEYTRERIRREGLGNQLEVRLQDYRDTEGQFDKFVSIGMFEHVGKKFIPTYMQKVHALLKPGGLGLLHTIGKDNGIGKNDRGDPWISRYIFPGGYIPLLDEILRAMGNRDLVALDMENLRLHYALTLGHWIHRFEQQVDRIQAMTDESFVRMWRIYFHYCQATFQWGQTRLYQILFSKGLQNDYPLTRNHMQVAGNITENP</sequence>
<dbReference type="CDD" id="cd02440">
    <property type="entry name" value="AdoMet_MTases"/>
    <property type="match status" value="1"/>
</dbReference>
<organism evidence="8 9">
    <name type="scientific">Desulfurispirillum indicum (strain ATCC BAA-1389 / DSM 22839 / S5)</name>
    <dbReference type="NCBI Taxonomy" id="653733"/>
    <lineage>
        <taxon>Bacteria</taxon>
        <taxon>Pseudomonadati</taxon>
        <taxon>Chrysiogenota</taxon>
        <taxon>Chrysiogenia</taxon>
        <taxon>Chrysiogenales</taxon>
        <taxon>Chrysiogenaceae</taxon>
        <taxon>Desulfurispirillum</taxon>
    </lineage>
</organism>
<dbReference type="SUPFAM" id="SSF53335">
    <property type="entry name" value="S-adenosyl-L-methionine-dependent methyltransferases"/>
    <property type="match status" value="1"/>
</dbReference>
<dbReference type="PIRSF" id="PIRSF003085">
    <property type="entry name" value="CMAS"/>
    <property type="match status" value="1"/>
</dbReference>
<protein>
    <submittedName>
        <fullName evidence="8">Cyclopropane-fatty-acyl-phospholipid synthase</fullName>
        <ecNumber evidence="8">2.1.1.79</ecNumber>
    </submittedName>
</protein>
<dbReference type="GO" id="GO:0008825">
    <property type="term" value="F:cyclopropane-fatty-acyl-phospholipid synthase activity"/>
    <property type="evidence" value="ECO:0007669"/>
    <property type="project" value="UniProtKB-EC"/>
</dbReference>
<keyword evidence="2 8" id="KW-0489">Methyltransferase</keyword>
<evidence type="ECO:0000256" key="1">
    <source>
        <dbReference type="ARBA" id="ARBA00010815"/>
    </source>
</evidence>
<dbReference type="STRING" id="653733.Selin_1977"/>
<dbReference type="RefSeq" id="WP_013506584.1">
    <property type="nucleotide sequence ID" value="NC_014836.1"/>
</dbReference>
<dbReference type="EMBL" id="CP002432">
    <property type="protein sequence ID" value="ADU66704.1"/>
    <property type="molecule type" value="Genomic_DNA"/>
</dbReference>
<dbReference type="InterPro" id="IPR057206">
    <property type="entry name" value="DUF7884"/>
</dbReference>
<evidence type="ECO:0000256" key="2">
    <source>
        <dbReference type="ARBA" id="ARBA00022603"/>
    </source>
</evidence>
<dbReference type="InterPro" id="IPR029063">
    <property type="entry name" value="SAM-dependent_MTases_sf"/>
</dbReference>
<dbReference type="PANTHER" id="PTHR43667:SF1">
    <property type="entry name" value="CYCLOPROPANE-FATTY-ACYL-PHOSPHOLIPID SYNTHASE"/>
    <property type="match status" value="1"/>
</dbReference>
<dbReference type="EC" id="2.1.1.79" evidence="8"/>
<keyword evidence="9" id="KW-1185">Reference proteome</keyword>
<feature type="active site" evidence="6">
    <location>
        <position position="366"/>
    </location>
</feature>
<dbReference type="FunCoup" id="E6W2F4">
    <property type="interactions" value="272"/>
</dbReference>
<dbReference type="InterPro" id="IPR003333">
    <property type="entry name" value="CMAS"/>
</dbReference>
<evidence type="ECO:0000313" key="9">
    <source>
        <dbReference type="Proteomes" id="UP000002572"/>
    </source>
</evidence>
<dbReference type="KEGG" id="din:Selin_1977"/>
<reference evidence="8 9" key="1">
    <citation type="submission" date="2010-12" db="EMBL/GenBank/DDBJ databases">
        <title>Complete sequence of Desulfurispirillum indicum S5.</title>
        <authorList>
            <consortium name="US DOE Joint Genome Institute"/>
            <person name="Lucas S."/>
            <person name="Copeland A."/>
            <person name="Lapidus A."/>
            <person name="Cheng J.-F."/>
            <person name="Goodwin L."/>
            <person name="Pitluck S."/>
            <person name="Chertkov O."/>
            <person name="Held B."/>
            <person name="Detter J.C."/>
            <person name="Han C."/>
            <person name="Tapia R."/>
            <person name="Land M."/>
            <person name="Hauser L."/>
            <person name="Kyrpides N."/>
            <person name="Ivanova N."/>
            <person name="Mikhailova N."/>
            <person name="Haggblom M."/>
            <person name="Rauschenbach I."/>
            <person name="Bini E."/>
            <person name="Woyke T."/>
        </authorList>
    </citation>
    <scope>NUCLEOTIDE SEQUENCE [LARGE SCALE GENOMIC DNA]</scope>
    <source>
        <strain evidence="9">ATCC BAA-1389 / DSM 22839 / S5</strain>
    </source>
</reference>
<keyword evidence="5" id="KW-0443">Lipid metabolism</keyword>
<dbReference type="InParanoid" id="E6W2F4"/>
<accession>E6W2F4</accession>
<evidence type="ECO:0000256" key="4">
    <source>
        <dbReference type="ARBA" id="ARBA00022691"/>
    </source>
</evidence>
<dbReference type="GO" id="GO:0032259">
    <property type="term" value="P:methylation"/>
    <property type="evidence" value="ECO:0007669"/>
    <property type="project" value="UniProtKB-KW"/>
</dbReference>